<dbReference type="Pfam" id="PF06107">
    <property type="entry name" value="DUF951"/>
    <property type="match status" value="1"/>
</dbReference>
<dbReference type="EMBL" id="BARW01017847">
    <property type="protein sequence ID" value="GAI92084.1"/>
    <property type="molecule type" value="Genomic_DNA"/>
</dbReference>
<organism evidence="1">
    <name type="scientific">marine sediment metagenome</name>
    <dbReference type="NCBI Taxonomy" id="412755"/>
    <lineage>
        <taxon>unclassified sequences</taxon>
        <taxon>metagenomes</taxon>
        <taxon>ecological metagenomes</taxon>
    </lineage>
</organism>
<dbReference type="PANTHER" id="PTHR38455:SF1">
    <property type="entry name" value="DUF951 DOMAIN-CONTAINING PROTEIN"/>
    <property type="match status" value="1"/>
</dbReference>
<protein>
    <recommendedName>
        <fullName evidence="2">DUF951 domain-containing protein</fullName>
    </recommendedName>
</protein>
<proteinExistence type="predicted"/>
<gene>
    <name evidence="1" type="ORF">S12H4_30715</name>
</gene>
<comment type="caution">
    <text evidence="1">The sequence shown here is derived from an EMBL/GenBank/DDBJ whole genome shotgun (WGS) entry which is preliminary data.</text>
</comment>
<dbReference type="InterPro" id="IPR009296">
    <property type="entry name" value="DUF951"/>
</dbReference>
<dbReference type="AlphaFoldDB" id="X1UIA3"/>
<name>X1UIA3_9ZZZZ</name>
<evidence type="ECO:0000313" key="1">
    <source>
        <dbReference type="EMBL" id="GAI92084.1"/>
    </source>
</evidence>
<dbReference type="PIRSF" id="PIRSF037263">
    <property type="entry name" value="DUF951_bac"/>
    <property type="match status" value="1"/>
</dbReference>
<sequence>MVMEIKLSDVVRLKKKHPCGSYEWQVVRLGVDIGIECLKCGHRVLLKRSVFERRVKAFISGGQ</sequence>
<reference evidence="1" key="1">
    <citation type="journal article" date="2014" name="Front. Microbiol.">
        <title>High frequency of phylogenetically diverse reductive dehalogenase-homologous genes in deep subseafloor sedimentary metagenomes.</title>
        <authorList>
            <person name="Kawai M."/>
            <person name="Futagami T."/>
            <person name="Toyoda A."/>
            <person name="Takaki Y."/>
            <person name="Nishi S."/>
            <person name="Hori S."/>
            <person name="Arai W."/>
            <person name="Tsubouchi T."/>
            <person name="Morono Y."/>
            <person name="Uchiyama I."/>
            <person name="Ito T."/>
            <person name="Fujiyama A."/>
            <person name="Inagaki F."/>
            <person name="Takami H."/>
        </authorList>
    </citation>
    <scope>NUCLEOTIDE SEQUENCE</scope>
    <source>
        <strain evidence="1">Expedition CK06-06</strain>
    </source>
</reference>
<dbReference type="PANTHER" id="PTHR38455">
    <property type="entry name" value="HYPOTHETICAL CYTOSOLIC PROTEIN"/>
    <property type="match status" value="1"/>
</dbReference>
<evidence type="ECO:0008006" key="2">
    <source>
        <dbReference type="Google" id="ProtNLM"/>
    </source>
</evidence>
<accession>X1UIA3</accession>